<dbReference type="Proteomes" id="UP000037510">
    <property type="component" value="Unassembled WGS sequence"/>
</dbReference>
<proteinExistence type="predicted"/>
<name>A0A0L7L983_OPEBR</name>
<keyword evidence="1" id="KW-0175">Coiled coil</keyword>
<dbReference type="AlphaFoldDB" id="A0A0L7L983"/>
<evidence type="ECO:0000313" key="3">
    <source>
        <dbReference type="EMBL" id="KOB72047.1"/>
    </source>
</evidence>
<feature type="compositionally biased region" description="Polar residues" evidence="2">
    <location>
        <begin position="398"/>
        <end position="415"/>
    </location>
</feature>
<evidence type="ECO:0000313" key="4">
    <source>
        <dbReference type="Proteomes" id="UP000037510"/>
    </source>
</evidence>
<feature type="compositionally biased region" description="Polar residues" evidence="2">
    <location>
        <begin position="1"/>
        <end position="11"/>
    </location>
</feature>
<feature type="region of interest" description="Disordered" evidence="2">
    <location>
        <begin position="102"/>
        <end position="183"/>
    </location>
</feature>
<feature type="compositionally biased region" description="Basic residues" evidence="2">
    <location>
        <begin position="142"/>
        <end position="157"/>
    </location>
</feature>
<protein>
    <submittedName>
        <fullName evidence="3">Gag-like protein</fullName>
    </submittedName>
</protein>
<feature type="compositionally biased region" description="Basic residues" evidence="2">
    <location>
        <begin position="477"/>
        <end position="488"/>
    </location>
</feature>
<gene>
    <name evidence="3" type="ORF">OBRU01_04986</name>
</gene>
<feature type="region of interest" description="Disordered" evidence="2">
    <location>
        <begin position="1"/>
        <end position="44"/>
    </location>
</feature>
<feature type="coiled-coil region" evidence="1">
    <location>
        <begin position="184"/>
        <end position="211"/>
    </location>
</feature>
<sequence length="663" mass="70225">MAESKMNTQVGSGLAGESHSASALCPTYSGGDKNRHDVRGPSVASAQEAAADAVVDVSCMLAPRSDDLGTGMQLTSSLEASFELFDGNCEVAAGSGLASVARPDSALSSTARNSRETINSAEVSDSDASVRSNASKTSRFWKSGKKRQQTHQSGAKRPRIDSDSDHGSSPGSPVLPTPAPSVVTNRKREFLAEAREEKQKLLEEEVLMAAEERANLGLIIADEIDDRTANVLNARVHDDLNIIVKVAIKSGNLKGTLVKALKDAAASIKVAVGALHKRSCSEETVMLSEANTRLQVEMAELRQEMVELRDQVARSQRGSDPPAPRQPSPTRMEVPETSPTQGGTLVEELTRSIMLQVGGLVSARMEAIEERLLPATRLRPPLAADRRNTASVAATAPQPKSGTEPSAGRHTSATPQVRKENSKQKKKVTPHPLPPAPMTVEEGWTKVVRRGAKKAGGSQPLVPTSSAPVKVTSAAPKRSKKAKVKKLRPPRSSAVVITLQPGAVEKGESYAKVLAEAKAKIDLSSCGITGLRFRKAATGARILEVPGVTSSDKADALAQKLRESLDGEIARVSRPTKCADLRIMGLDDSASTEEVRAAIAKQGGCSEELVRVGELQFNAQGNGSIWTSCPVSAARKLGEDGRLLVGWIAASPLVIVCFASQNR</sequence>
<feature type="region of interest" description="Disordered" evidence="2">
    <location>
        <begin position="311"/>
        <end position="343"/>
    </location>
</feature>
<reference evidence="3 4" key="1">
    <citation type="journal article" date="2015" name="Genome Biol. Evol.">
        <title>The genome of winter moth (Operophtera brumata) provides a genomic perspective on sexual dimorphism and phenology.</title>
        <authorList>
            <person name="Derks M.F."/>
            <person name="Smit S."/>
            <person name="Salis L."/>
            <person name="Schijlen E."/>
            <person name="Bossers A."/>
            <person name="Mateman C."/>
            <person name="Pijl A.S."/>
            <person name="de Ridder D."/>
            <person name="Groenen M.A."/>
            <person name="Visser M.E."/>
            <person name="Megens H.J."/>
        </authorList>
    </citation>
    <scope>NUCLEOTIDE SEQUENCE [LARGE SCALE GENOMIC DNA]</scope>
    <source>
        <strain evidence="3">WM2013NL</strain>
        <tissue evidence="3">Head and thorax</tissue>
    </source>
</reference>
<accession>A0A0L7L983</accession>
<dbReference type="EMBL" id="JTDY01002126">
    <property type="protein sequence ID" value="KOB72047.1"/>
    <property type="molecule type" value="Genomic_DNA"/>
</dbReference>
<evidence type="ECO:0000256" key="1">
    <source>
        <dbReference type="SAM" id="Coils"/>
    </source>
</evidence>
<keyword evidence="4" id="KW-1185">Reference proteome</keyword>
<comment type="caution">
    <text evidence="3">The sequence shown here is derived from an EMBL/GenBank/DDBJ whole genome shotgun (WGS) entry which is preliminary data.</text>
</comment>
<feature type="region of interest" description="Disordered" evidence="2">
    <location>
        <begin position="379"/>
        <end position="488"/>
    </location>
</feature>
<organism evidence="3 4">
    <name type="scientific">Operophtera brumata</name>
    <name type="common">Winter moth</name>
    <name type="synonym">Phalaena brumata</name>
    <dbReference type="NCBI Taxonomy" id="104452"/>
    <lineage>
        <taxon>Eukaryota</taxon>
        <taxon>Metazoa</taxon>
        <taxon>Ecdysozoa</taxon>
        <taxon>Arthropoda</taxon>
        <taxon>Hexapoda</taxon>
        <taxon>Insecta</taxon>
        <taxon>Pterygota</taxon>
        <taxon>Neoptera</taxon>
        <taxon>Endopterygota</taxon>
        <taxon>Lepidoptera</taxon>
        <taxon>Glossata</taxon>
        <taxon>Ditrysia</taxon>
        <taxon>Geometroidea</taxon>
        <taxon>Geometridae</taxon>
        <taxon>Larentiinae</taxon>
        <taxon>Operophtera</taxon>
    </lineage>
</organism>
<evidence type="ECO:0000256" key="2">
    <source>
        <dbReference type="SAM" id="MobiDB-lite"/>
    </source>
</evidence>
<feature type="compositionally biased region" description="Polar residues" evidence="2">
    <location>
        <begin position="106"/>
        <end position="140"/>
    </location>
</feature>